<dbReference type="PANTHER" id="PTHR43301">
    <property type="entry name" value="ARABINAN ENDO-1,5-ALPHA-L-ARABINOSIDASE"/>
    <property type="match status" value="1"/>
</dbReference>
<reference evidence="10" key="1">
    <citation type="journal article" date="2021" name="J Fungi (Basel)">
        <title>Genomic and Metabolomic Analyses of the Marine Fungus Emericellopsis cladophorae: Insights into Saltwater Adaptability Mechanisms and Its Biosynthetic Potential.</title>
        <authorList>
            <person name="Goncalves M.F.M."/>
            <person name="Hilario S."/>
            <person name="Van de Peer Y."/>
            <person name="Esteves A.C."/>
            <person name="Alves A."/>
        </authorList>
    </citation>
    <scope>NUCLEOTIDE SEQUENCE</scope>
    <source>
        <strain evidence="10">MUM 19.33</strain>
    </source>
</reference>
<dbReference type="GO" id="GO:0004553">
    <property type="term" value="F:hydrolase activity, hydrolyzing O-glycosyl compounds"/>
    <property type="evidence" value="ECO:0007669"/>
    <property type="project" value="InterPro"/>
</dbReference>
<dbReference type="SUPFAM" id="SSF75005">
    <property type="entry name" value="Arabinanase/levansucrase/invertase"/>
    <property type="match status" value="1"/>
</dbReference>
<dbReference type="InterPro" id="IPR006710">
    <property type="entry name" value="Glyco_hydro_43"/>
</dbReference>
<feature type="site" description="Important for catalytic activity, responsible for pKa modulation of the active site Glu and correct orientation of both the proton donor and substrate" evidence="7">
    <location>
        <position position="208"/>
    </location>
</feature>
<feature type="active site" description="Proton acceptor" evidence="6">
    <location>
        <position position="93"/>
    </location>
</feature>
<proteinExistence type="inferred from homology"/>
<keyword evidence="4 8" id="KW-0326">Glycosidase</keyword>
<accession>A0A9Q0BFJ7</accession>
<dbReference type="OrthoDB" id="3879658at2759"/>
<evidence type="ECO:0000256" key="1">
    <source>
        <dbReference type="ARBA" id="ARBA00004834"/>
    </source>
</evidence>
<keyword evidence="11" id="KW-1185">Reference proteome</keyword>
<dbReference type="GeneID" id="75828651"/>
<organism evidence="10 11">
    <name type="scientific">Emericellopsis cladophorae</name>
    <dbReference type="NCBI Taxonomy" id="2686198"/>
    <lineage>
        <taxon>Eukaryota</taxon>
        <taxon>Fungi</taxon>
        <taxon>Dikarya</taxon>
        <taxon>Ascomycota</taxon>
        <taxon>Pezizomycotina</taxon>
        <taxon>Sordariomycetes</taxon>
        <taxon>Hypocreomycetidae</taxon>
        <taxon>Hypocreales</taxon>
        <taxon>Bionectriaceae</taxon>
        <taxon>Emericellopsis</taxon>
    </lineage>
</organism>
<feature type="active site" description="Proton donor" evidence="6">
    <location>
        <position position="283"/>
    </location>
</feature>
<reference evidence="10" key="2">
    <citation type="submission" date="2022-07" db="EMBL/GenBank/DDBJ databases">
        <authorList>
            <person name="Goncalves M.F.M."/>
            <person name="Hilario S."/>
            <person name="Van De Peer Y."/>
            <person name="Esteves A.C."/>
            <person name="Alves A."/>
        </authorList>
    </citation>
    <scope>NUCLEOTIDE SEQUENCE</scope>
    <source>
        <strain evidence="10">MUM 19.33</strain>
    </source>
</reference>
<dbReference type="GO" id="GO:0005975">
    <property type="term" value="P:carbohydrate metabolic process"/>
    <property type="evidence" value="ECO:0007669"/>
    <property type="project" value="InterPro"/>
</dbReference>
<dbReference type="CDD" id="cd08999">
    <property type="entry name" value="GH43_ABN-like"/>
    <property type="match status" value="1"/>
</dbReference>
<feature type="transmembrane region" description="Helical" evidence="9">
    <location>
        <begin position="37"/>
        <end position="59"/>
    </location>
</feature>
<evidence type="ECO:0000256" key="4">
    <source>
        <dbReference type="ARBA" id="ARBA00023295"/>
    </source>
</evidence>
<comment type="caution">
    <text evidence="10">The sequence shown here is derived from an EMBL/GenBank/DDBJ whole genome shotgun (WGS) entry which is preliminary data.</text>
</comment>
<dbReference type="Proteomes" id="UP001055219">
    <property type="component" value="Unassembled WGS sequence"/>
</dbReference>
<keyword evidence="9" id="KW-1133">Transmembrane helix</keyword>
<protein>
    <recommendedName>
        <fullName evidence="5">Endo-1,5-alpha-L-arabinanase A</fullName>
    </recommendedName>
</protein>
<gene>
    <name evidence="10" type="ORF">J7T54_002136</name>
</gene>
<evidence type="ECO:0000256" key="5">
    <source>
        <dbReference type="ARBA" id="ARBA00042202"/>
    </source>
</evidence>
<dbReference type="Gene3D" id="2.115.10.20">
    <property type="entry name" value="Glycosyl hydrolase domain, family 43"/>
    <property type="match status" value="1"/>
</dbReference>
<dbReference type="EMBL" id="JAGIXG020000010">
    <property type="protein sequence ID" value="KAI6782976.1"/>
    <property type="molecule type" value="Genomic_DNA"/>
</dbReference>
<name>A0A9Q0BFJ7_9HYPO</name>
<keyword evidence="9" id="KW-0812">Transmembrane</keyword>
<evidence type="ECO:0000313" key="11">
    <source>
        <dbReference type="Proteomes" id="UP001055219"/>
    </source>
</evidence>
<dbReference type="AlphaFoldDB" id="A0A9Q0BFJ7"/>
<evidence type="ECO:0000256" key="3">
    <source>
        <dbReference type="ARBA" id="ARBA00022801"/>
    </source>
</evidence>
<evidence type="ECO:0000256" key="8">
    <source>
        <dbReference type="RuleBase" id="RU361187"/>
    </source>
</evidence>
<dbReference type="PANTHER" id="PTHR43301:SF3">
    <property type="entry name" value="ARABINAN ENDO-1,5-ALPHA-L-ARABINOSIDASE A-RELATED"/>
    <property type="match status" value="1"/>
</dbReference>
<comment type="similarity">
    <text evidence="2 8">Belongs to the glycosyl hydrolase 43 family.</text>
</comment>
<comment type="pathway">
    <text evidence="1">Glycan metabolism; L-arabinan degradation.</text>
</comment>
<dbReference type="Pfam" id="PF04616">
    <property type="entry name" value="Glyco_hydro_43"/>
    <property type="match status" value="1"/>
</dbReference>
<evidence type="ECO:0000256" key="7">
    <source>
        <dbReference type="PIRSR" id="PIRSR606710-2"/>
    </source>
</evidence>
<keyword evidence="3 8" id="KW-0378">Hydrolase</keyword>
<keyword evidence="9" id="KW-0472">Membrane</keyword>
<dbReference type="RefSeq" id="XP_051363832.1">
    <property type="nucleotide sequence ID" value="XM_051504744.1"/>
</dbReference>
<evidence type="ECO:0000256" key="2">
    <source>
        <dbReference type="ARBA" id="ARBA00009865"/>
    </source>
</evidence>
<evidence type="ECO:0000256" key="6">
    <source>
        <dbReference type="PIRSR" id="PIRSR606710-1"/>
    </source>
</evidence>
<sequence>MEQRYISGVEAPLLAHRRAHLLETKFKQQRPSRRHRIYFTMAGATIFIILAVFLLYGLAMPLSFVSRNHHGLRLRILHDGLAMGPSVPFDFPDPTLIRHENGTWFAFATNSGGRNIQVARSRTTNILGRWERLGIDAMPENTWTTGRNTWAPDVKRLYDGSYIMYFAGEMPDSHQHCVGVARSDKLEGPYTADPEPWVCPREEGGAIDAAGFRDPTTGRQYVVYKVDGNSRGDFSQCGTGTGDPNLKTPLMLQEVSPSDGCTKMGAATILLDRIPDLDGALIEAPELTIRPDGTYVLFYSSHCFTDPKYDIKYAYSRNVKGPYRRASKSLLQTPQFGLKGPGGASTGGEVDWDWLAFHANCKDNGRCMYITGYGQE</sequence>
<dbReference type="InterPro" id="IPR050727">
    <property type="entry name" value="GH43_arabinanases"/>
</dbReference>
<evidence type="ECO:0000256" key="9">
    <source>
        <dbReference type="SAM" id="Phobius"/>
    </source>
</evidence>
<dbReference type="InterPro" id="IPR023296">
    <property type="entry name" value="Glyco_hydro_beta-prop_sf"/>
</dbReference>
<evidence type="ECO:0000313" key="10">
    <source>
        <dbReference type="EMBL" id="KAI6782976.1"/>
    </source>
</evidence>